<dbReference type="Proteomes" id="UP000541969">
    <property type="component" value="Unassembled WGS sequence"/>
</dbReference>
<accession>A0A853CGP9</accession>
<proteinExistence type="predicted"/>
<dbReference type="SUPFAM" id="SSF55961">
    <property type="entry name" value="Bet v1-like"/>
    <property type="match status" value="1"/>
</dbReference>
<evidence type="ECO:0000313" key="1">
    <source>
        <dbReference type="EMBL" id="NYJ05478.1"/>
    </source>
</evidence>
<sequence>MTTASGSREVPFPRARVWQALAVLSPYCAVCDVSYVVSGSPTAGTGTTFVCVPGRLEGGRAPDAGAPQGEIVDWVPKKVVATRLELTPETWTTRIELADAGPGATRVTITLTHEAKRGSRVVQRIQQGAMRRLVQRTVDAELDKLPAHVDQVAETA</sequence>
<evidence type="ECO:0000313" key="2">
    <source>
        <dbReference type="Proteomes" id="UP000541969"/>
    </source>
</evidence>
<name>A0A853CGP9_9ACTN</name>
<dbReference type="CDD" id="cd07812">
    <property type="entry name" value="SRPBCC"/>
    <property type="match status" value="1"/>
</dbReference>
<dbReference type="InterPro" id="IPR023393">
    <property type="entry name" value="START-like_dom_sf"/>
</dbReference>
<keyword evidence="2" id="KW-1185">Reference proteome</keyword>
<dbReference type="RefSeq" id="WP_179716125.1">
    <property type="nucleotide sequence ID" value="NZ_JACBZT010000001.1"/>
</dbReference>
<gene>
    <name evidence="1" type="ORF">GGQ55_001756</name>
</gene>
<organism evidence="1 2">
    <name type="scientific">Petropleomorpha daqingensis</name>
    <dbReference type="NCBI Taxonomy" id="2026353"/>
    <lineage>
        <taxon>Bacteria</taxon>
        <taxon>Bacillati</taxon>
        <taxon>Actinomycetota</taxon>
        <taxon>Actinomycetes</taxon>
        <taxon>Geodermatophilales</taxon>
        <taxon>Geodermatophilaceae</taxon>
        <taxon>Petropleomorpha</taxon>
    </lineage>
</organism>
<dbReference type="AlphaFoldDB" id="A0A853CGP9"/>
<dbReference type="EMBL" id="JACBZT010000001">
    <property type="protein sequence ID" value="NYJ05478.1"/>
    <property type="molecule type" value="Genomic_DNA"/>
</dbReference>
<dbReference type="Gene3D" id="3.30.530.20">
    <property type="match status" value="1"/>
</dbReference>
<evidence type="ECO:0008006" key="3">
    <source>
        <dbReference type="Google" id="ProtNLM"/>
    </source>
</evidence>
<reference evidence="1 2" key="1">
    <citation type="submission" date="2020-07" db="EMBL/GenBank/DDBJ databases">
        <title>Sequencing the genomes of 1000 actinobacteria strains.</title>
        <authorList>
            <person name="Klenk H.-P."/>
        </authorList>
    </citation>
    <scope>NUCLEOTIDE SEQUENCE [LARGE SCALE GENOMIC DNA]</scope>
    <source>
        <strain evidence="1 2">DSM 104001</strain>
    </source>
</reference>
<protein>
    <recommendedName>
        <fullName evidence="3">Polyketide cyclase / dehydrase and lipid transport</fullName>
    </recommendedName>
</protein>
<comment type="caution">
    <text evidence="1">The sequence shown here is derived from an EMBL/GenBank/DDBJ whole genome shotgun (WGS) entry which is preliminary data.</text>
</comment>